<evidence type="ECO:0000313" key="2">
    <source>
        <dbReference type="Proteomes" id="UP000178943"/>
    </source>
</evidence>
<dbReference type="Gene3D" id="3.40.30.10">
    <property type="entry name" value="Glutaredoxin"/>
    <property type="match status" value="1"/>
</dbReference>
<evidence type="ECO:0000313" key="1">
    <source>
        <dbReference type="EMBL" id="OGF61591.1"/>
    </source>
</evidence>
<proteinExistence type="predicted"/>
<evidence type="ECO:0008006" key="3">
    <source>
        <dbReference type="Google" id="ProtNLM"/>
    </source>
</evidence>
<sequence length="119" mass="13662">MSAYDAAKFVDIHNEIFENFEKGKDPVWRAKLAKKYGVEAALTDQKTKDIVGNLIHTAVEYEKTHEKYPYGIRSTPTMIINNRMVIGTLPYPHLKAIFESLLSQQGTPGEQQFMENWVE</sequence>
<reference evidence="1 2" key="1">
    <citation type="journal article" date="2016" name="Nat. Commun.">
        <title>Thousands of microbial genomes shed light on interconnected biogeochemical processes in an aquifer system.</title>
        <authorList>
            <person name="Anantharaman K."/>
            <person name="Brown C.T."/>
            <person name="Hug L.A."/>
            <person name="Sharon I."/>
            <person name="Castelle C.J."/>
            <person name="Probst A.J."/>
            <person name="Thomas B.C."/>
            <person name="Singh A."/>
            <person name="Wilkins M.J."/>
            <person name="Karaoz U."/>
            <person name="Brodie E.L."/>
            <person name="Williams K.H."/>
            <person name="Hubbard S.S."/>
            <person name="Banfield J.F."/>
        </authorList>
    </citation>
    <scope>NUCLEOTIDE SEQUENCE [LARGE SCALE GENOMIC DNA]</scope>
</reference>
<comment type="caution">
    <text evidence="1">The sequence shown here is derived from an EMBL/GenBank/DDBJ whole genome shotgun (WGS) entry which is preliminary data.</text>
</comment>
<dbReference type="SUPFAM" id="SSF52833">
    <property type="entry name" value="Thioredoxin-like"/>
    <property type="match status" value="1"/>
</dbReference>
<dbReference type="Proteomes" id="UP000178943">
    <property type="component" value="Unassembled WGS sequence"/>
</dbReference>
<dbReference type="AlphaFoldDB" id="A0A1F5VF99"/>
<organism evidence="1 2">
    <name type="scientific">Candidatus Fischerbacteria bacterium RBG_13_37_8</name>
    <dbReference type="NCBI Taxonomy" id="1817863"/>
    <lineage>
        <taxon>Bacteria</taxon>
        <taxon>Candidatus Fischeribacteriota</taxon>
    </lineage>
</organism>
<gene>
    <name evidence="1" type="ORF">A2Y62_16870</name>
</gene>
<dbReference type="InterPro" id="IPR036249">
    <property type="entry name" value="Thioredoxin-like_sf"/>
</dbReference>
<protein>
    <recommendedName>
        <fullName evidence="3">Thioredoxin-like fold domain-containing protein</fullName>
    </recommendedName>
</protein>
<name>A0A1F5VF99_9BACT</name>
<accession>A0A1F5VF99</accession>
<dbReference type="EMBL" id="MFGW01000192">
    <property type="protein sequence ID" value="OGF61591.1"/>
    <property type="molecule type" value="Genomic_DNA"/>
</dbReference>